<dbReference type="Proteomes" id="UP001060215">
    <property type="component" value="Chromosome 1"/>
</dbReference>
<organism evidence="1 2">
    <name type="scientific">Camellia lanceoleosa</name>
    <dbReference type="NCBI Taxonomy" id="1840588"/>
    <lineage>
        <taxon>Eukaryota</taxon>
        <taxon>Viridiplantae</taxon>
        <taxon>Streptophyta</taxon>
        <taxon>Embryophyta</taxon>
        <taxon>Tracheophyta</taxon>
        <taxon>Spermatophyta</taxon>
        <taxon>Magnoliopsida</taxon>
        <taxon>eudicotyledons</taxon>
        <taxon>Gunneridae</taxon>
        <taxon>Pentapetalae</taxon>
        <taxon>asterids</taxon>
        <taxon>Ericales</taxon>
        <taxon>Theaceae</taxon>
        <taxon>Camellia</taxon>
    </lineage>
</organism>
<gene>
    <name evidence="1" type="ORF">LOK49_LG01G00693</name>
</gene>
<sequence length="137" mass="15686">MLVSILCPDPHFKKRYHKRRALQKPLVESIVNSLMPGRQVVRHFWERNISKGDIDATGKLPCTSRLDQSSVDVPKTIEVVKPRKTSKIKEISEHARLQSLLLPSFVKKAKILKLTYTSSSSDAILALESNAIHFRWR</sequence>
<evidence type="ECO:0000313" key="1">
    <source>
        <dbReference type="EMBL" id="KAI8031404.1"/>
    </source>
</evidence>
<proteinExistence type="predicted"/>
<comment type="caution">
    <text evidence="1">The sequence shown here is derived from an EMBL/GenBank/DDBJ whole genome shotgun (WGS) entry which is preliminary data.</text>
</comment>
<dbReference type="EMBL" id="CM045758">
    <property type="protein sequence ID" value="KAI8031404.1"/>
    <property type="molecule type" value="Genomic_DNA"/>
</dbReference>
<accession>A0ACC0J3J2</accession>
<keyword evidence="2" id="KW-1185">Reference proteome</keyword>
<name>A0ACC0J3J2_9ERIC</name>
<reference evidence="1 2" key="1">
    <citation type="journal article" date="2022" name="Plant J.">
        <title>Chromosome-level genome of Camellia lanceoleosa provides a valuable resource for understanding genome evolution and self-incompatibility.</title>
        <authorList>
            <person name="Gong W."/>
            <person name="Xiao S."/>
            <person name="Wang L."/>
            <person name="Liao Z."/>
            <person name="Chang Y."/>
            <person name="Mo W."/>
            <person name="Hu G."/>
            <person name="Li W."/>
            <person name="Zhao G."/>
            <person name="Zhu H."/>
            <person name="Hu X."/>
            <person name="Ji K."/>
            <person name="Xiang X."/>
            <person name="Song Q."/>
            <person name="Yuan D."/>
            <person name="Jin S."/>
            <person name="Zhang L."/>
        </authorList>
    </citation>
    <scope>NUCLEOTIDE SEQUENCE [LARGE SCALE GENOMIC DNA]</scope>
    <source>
        <strain evidence="1">SQ_2022a</strain>
    </source>
</reference>
<protein>
    <submittedName>
        <fullName evidence="1">Topless-related protein 4</fullName>
    </submittedName>
</protein>
<evidence type="ECO:0000313" key="2">
    <source>
        <dbReference type="Proteomes" id="UP001060215"/>
    </source>
</evidence>